<dbReference type="NCBIfam" id="TIGR02589">
    <property type="entry name" value="cas_Csd2"/>
    <property type="match status" value="1"/>
</dbReference>
<dbReference type="EMBL" id="BMMW01000002">
    <property type="protein sequence ID" value="GGK49207.1"/>
    <property type="molecule type" value="Genomic_DNA"/>
</dbReference>
<name>A0A917QGB3_9NOCA</name>
<organism evidence="1 2">
    <name type="scientific">Nocardia camponoti</name>
    <dbReference type="NCBI Taxonomy" id="1616106"/>
    <lineage>
        <taxon>Bacteria</taxon>
        <taxon>Bacillati</taxon>
        <taxon>Actinomycetota</taxon>
        <taxon>Actinomycetes</taxon>
        <taxon>Mycobacteriales</taxon>
        <taxon>Nocardiaceae</taxon>
        <taxon>Nocardia</taxon>
    </lineage>
</organism>
<dbReference type="NCBIfam" id="TIGR01595">
    <property type="entry name" value="cas_CT1132"/>
    <property type="match status" value="1"/>
</dbReference>
<dbReference type="Pfam" id="PF05107">
    <property type="entry name" value="Cas_Cas7"/>
    <property type="match status" value="1"/>
</dbReference>
<evidence type="ECO:0000313" key="2">
    <source>
        <dbReference type="Proteomes" id="UP000612956"/>
    </source>
</evidence>
<sequence length="301" mass="33065">MTKSLAAAHLDPSVRHDMLLLFDVTDGNPNGNPDAGNQPRVDIESGHGLVTDVCIKRKIRDTFALAAEGDPRYGIFVEAGHALNTRLDESYQATGLPLKSKTKITREQADTARAWLCDRYADIRLFGAVLSTGNTNALGQIRGPIQVGMARSIDPVTPTEHAITRVTQTRAADIDKGESTEMGSKWTVPYGLYAAEISYSANRGVQTGTDSRDFELLYRVLEMMFDHDRSAARGAMVTRKLVVFSHDNKFGNAPARKLYDRITITRPGADIDSVPRHFSDYKIEIDVEDLPAGVTVTEVIS</sequence>
<reference evidence="1" key="2">
    <citation type="submission" date="2020-09" db="EMBL/GenBank/DDBJ databases">
        <authorList>
            <person name="Sun Q."/>
            <person name="Zhou Y."/>
        </authorList>
    </citation>
    <scope>NUCLEOTIDE SEQUENCE</scope>
    <source>
        <strain evidence="1">CGMCC 4.7278</strain>
    </source>
</reference>
<reference evidence="1" key="1">
    <citation type="journal article" date="2014" name="Int. J. Syst. Evol. Microbiol.">
        <title>Complete genome sequence of Corynebacterium casei LMG S-19264T (=DSM 44701T), isolated from a smear-ripened cheese.</title>
        <authorList>
            <consortium name="US DOE Joint Genome Institute (JGI-PGF)"/>
            <person name="Walter F."/>
            <person name="Albersmeier A."/>
            <person name="Kalinowski J."/>
            <person name="Ruckert C."/>
        </authorList>
    </citation>
    <scope>NUCLEOTIDE SEQUENCE</scope>
    <source>
        <strain evidence="1">CGMCC 4.7278</strain>
    </source>
</reference>
<keyword evidence="2" id="KW-1185">Reference proteome</keyword>
<dbReference type="Proteomes" id="UP000612956">
    <property type="component" value="Unassembled WGS sequence"/>
</dbReference>
<dbReference type="AlphaFoldDB" id="A0A917QGB3"/>
<comment type="caution">
    <text evidence="1">The sequence shown here is derived from an EMBL/GenBank/DDBJ whole genome shotgun (WGS) entry which is preliminary data.</text>
</comment>
<dbReference type="RefSeq" id="WP_188828697.1">
    <property type="nucleotide sequence ID" value="NZ_BMMW01000002.1"/>
</dbReference>
<protein>
    <submittedName>
        <fullName evidence="1">Type I-C CRISPR-associated protein Cas7/Csd2</fullName>
    </submittedName>
</protein>
<accession>A0A917QGB3</accession>
<dbReference type="InterPro" id="IPR006482">
    <property type="entry name" value="Cas7_Csh2/Csh2"/>
</dbReference>
<dbReference type="InterPro" id="IPR013418">
    <property type="entry name" value="CRISPR-assoc_prot_Cas7/Csd2"/>
</dbReference>
<gene>
    <name evidence="1" type="ORF">GCM10011591_20750</name>
</gene>
<evidence type="ECO:0000313" key="1">
    <source>
        <dbReference type="EMBL" id="GGK49207.1"/>
    </source>
</evidence>
<proteinExistence type="predicted"/>
<dbReference type="GO" id="GO:0043571">
    <property type="term" value="P:maintenance of CRISPR repeat elements"/>
    <property type="evidence" value="ECO:0007669"/>
    <property type="project" value="InterPro"/>
</dbReference>